<evidence type="ECO:0000313" key="3">
    <source>
        <dbReference type="Proteomes" id="UP000054477"/>
    </source>
</evidence>
<dbReference type="STRING" id="1095629.A0A0C9WGQ7"/>
<dbReference type="HOGENOM" id="CLU_031314_2_1_1"/>
<evidence type="ECO:0000313" key="2">
    <source>
        <dbReference type="EMBL" id="KIJ89864.1"/>
    </source>
</evidence>
<evidence type="ECO:0000256" key="1">
    <source>
        <dbReference type="SAM" id="MobiDB-lite"/>
    </source>
</evidence>
<reference evidence="2 3" key="1">
    <citation type="submission" date="2014-04" db="EMBL/GenBank/DDBJ databases">
        <authorList>
            <consortium name="DOE Joint Genome Institute"/>
            <person name="Kuo A."/>
            <person name="Kohler A."/>
            <person name="Nagy L.G."/>
            <person name="Floudas D."/>
            <person name="Copeland A."/>
            <person name="Barry K.W."/>
            <person name="Cichocki N."/>
            <person name="Veneault-Fourrey C."/>
            <person name="LaButti K."/>
            <person name="Lindquist E.A."/>
            <person name="Lipzen A."/>
            <person name="Lundell T."/>
            <person name="Morin E."/>
            <person name="Murat C."/>
            <person name="Sun H."/>
            <person name="Tunlid A."/>
            <person name="Henrissat B."/>
            <person name="Grigoriev I.V."/>
            <person name="Hibbett D.S."/>
            <person name="Martin F."/>
            <person name="Nordberg H.P."/>
            <person name="Cantor M.N."/>
            <person name="Hua S.X."/>
        </authorList>
    </citation>
    <scope>NUCLEOTIDE SEQUENCE [LARGE SCALE GENOMIC DNA]</scope>
    <source>
        <strain evidence="2 3">LaAM-08-1</strain>
    </source>
</reference>
<organism evidence="2 3">
    <name type="scientific">Laccaria amethystina LaAM-08-1</name>
    <dbReference type="NCBI Taxonomy" id="1095629"/>
    <lineage>
        <taxon>Eukaryota</taxon>
        <taxon>Fungi</taxon>
        <taxon>Dikarya</taxon>
        <taxon>Basidiomycota</taxon>
        <taxon>Agaricomycotina</taxon>
        <taxon>Agaricomycetes</taxon>
        <taxon>Agaricomycetidae</taxon>
        <taxon>Agaricales</taxon>
        <taxon>Agaricineae</taxon>
        <taxon>Hydnangiaceae</taxon>
        <taxon>Laccaria</taxon>
    </lineage>
</organism>
<proteinExistence type="predicted"/>
<name>A0A0C9WGQ7_9AGAR</name>
<sequence>MLFKTAILPNDEFRFSPLLLGSIKLDKGFMYLFSSLPLTSPERSLPPSTASSPLSTPPASPMSSPRLLAFPIMTNDDVPLQFMPPVQPDPPSRSTHTKRQGHANQKRRREREREAAKVESQGRIRPYKARPAMVKKHVKPSKPYATQFNSSTIPITSSGYLAVPGQNSSSKFPLQQLVGPQSQFKMQKVIWDGRFSVPIVDKDRQVIGLCASSDASDWLHVHQSTAAALEEARGWMSWGKKDRWHRHGHFFARNIGISHGGGQTKPTVSCHNPPDDKILSGLLKHPSFVQMAGHASAIFATWAPRLYSYYADHLQQLMDQDDTLAHNFENSVFAGGHLVLWDLGLVIEFPPGSTIFIPSASLEHSNASIQKEEQHYSFMQYTAGGTFWWVDYGFRKADEYFVSLSEEKQQAVAGEGCDRLAFGLSLFSTIDELQ</sequence>
<dbReference type="EMBL" id="KN839394">
    <property type="protein sequence ID" value="KIJ89864.1"/>
    <property type="molecule type" value="Genomic_DNA"/>
</dbReference>
<keyword evidence="3" id="KW-1185">Reference proteome</keyword>
<accession>A0A0C9WGQ7</accession>
<feature type="compositionally biased region" description="Low complexity" evidence="1">
    <location>
        <begin position="45"/>
        <end position="54"/>
    </location>
</feature>
<gene>
    <name evidence="2" type="ORF">K443DRAFT_135720</name>
</gene>
<feature type="compositionally biased region" description="Basic and acidic residues" evidence="1">
    <location>
        <begin position="111"/>
        <end position="122"/>
    </location>
</feature>
<feature type="compositionally biased region" description="Basic residues" evidence="1">
    <location>
        <begin position="95"/>
        <end position="110"/>
    </location>
</feature>
<protein>
    <submittedName>
        <fullName evidence="2">Unplaced genomic scaffold K443scaffold_859, whole genome shotgun sequence</fullName>
    </submittedName>
</protein>
<dbReference type="AlphaFoldDB" id="A0A0C9WGQ7"/>
<feature type="region of interest" description="Disordered" evidence="1">
    <location>
        <begin position="79"/>
        <end position="122"/>
    </location>
</feature>
<dbReference type="Gene3D" id="3.60.130.30">
    <property type="match status" value="1"/>
</dbReference>
<dbReference type="OrthoDB" id="3202607at2759"/>
<dbReference type="Proteomes" id="UP000054477">
    <property type="component" value="Unassembled WGS sequence"/>
</dbReference>
<reference evidence="3" key="2">
    <citation type="submission" date="2015-01" db="EMBL/GenBank/DDBJ databases">
        <title>Evolutionary Origins and Diversification of the Mycorrhizal Mutualists.</title>
        <authorList>
            <consortium name="DOE Joint Genome Institute"/>
            <consortium name="Mycorrhizal Genomics Consortium"/>
            <person name="Kohler A."/>
            <person name="Kuo A."/>
            <person name="Nagy L.G."/>
            <person name="Floudas D."/>
            <person name="Copeland A."/>
            <person name="Barry K.W."/>
            <person name="Cichocki N."/>
            <person name="Veneault-Fourrey C."/>
            <person name="LaButti K."/>
            <person name="Lindquist E.A."/>
            <person name="Lipzen A."/>
            <person name="Lundell T."/>
            <person name="Morin E."/>
            <person name="Murat C."/>
            <person name="Riley R."/>
            <person name="Ohm R."/>
            <person name="Sun H."/>
            <person name="Tunlid A."/>
            <person name="Henrissat B."/>
            <person name="Grigoriev I.V."/>
            <person name="Hibbett D.S."/>
            <person name="Martin F."/>
        </authorList>
    </citation>
    <scope>NUCLEOTIDE SEQUENCE [LARGE SCALE GENOMIC DNA]</scope>
    <source>
        <strain evidence="3">LaAM-08-1</strain>
    </source>
</reference>
<feature type="region of interest" description="Disordered" evidence="1">
    <location>
        <begin position="40"/>
        <end position="66"/>
    </location>
</feature>